<gene>
    <name evidence="2" type="ORF">SDC9_82626</name>
</gene>
<comment type="caution">
    <text evidence="2">The sequence shown here is derived from an EMBL/GenBank/DDBJ whole genome shotgun (WGS) entry which is preliminary data.</text>
</comment>
<keyword evidence="1" id="KW-0472">Membrane</keyword>
<feature type="transmembrane region" description="Helical" evidence="1">
    <location>
        <begin position="47"/>
        <end position="65"/>
    </location>
</feature>
<accession>A0A644Z7P9</accession>
<reference evidence="2" key="1">
    <citation type="submission" date="2019-08" db="EMBL/GenBank/DDBJ databases">
        <authorList>
            <person name="Kucharzyk K."/>
            <person name="Murdoch R.W."/>
            <person name="Higgins S."/>
            <person name="Loffler F."/>
        </authorList>
    </citation>
    <scope>NUCLEOTIDE SEQUENCE</scope>
</reference>
<name>A0A644Z7P9_9ZZZZ</name>
<feature type="transmembrane region" description="Helical" evidence="1">
    <location>
        <begin position="85"/>
        <end position="109"/>
    </location>
</feature>
<keyword evidence="1" id="KW-1133">Transmembrane helix</keyword>
<feature type="transmembrane region" description="Helical" evidence="1">
    <location>
        <begin position="161"/>
        <end position="183"/>
    </location>
</feature>
<proteinExistence type="predicted"/>
<protein>
    <submittedName>
        <fullName evidence="2">Fluoroquinolones export permease protein</fullName>
    </submittedName>
</protein>
<feature type="transmembrane region" description="Helical" evidence="1">
    <location>
        <begin position="116"/>
        <end position="141"/>
    </location>
</feature>
<sequence>MLILMIIAPFLCGIVFKFLIPFLEGFISNKFGVSKILTPYFRTLDSFLVFLAPCLICIVASFLILEEFDDKVSPYVFVTPIGFSGYIFARLIIPAIFAFILSFIIIMIFNLSGISILLGIILATIGTLYAIGTTLVVVALANNKVEGLAVTKLTGISFLGILVPIFVEGKIQILFFLLPSFWLGKVSMAKETTSLMLCALAGIGISFIWISIFYNKFKRRLG</sequence>
<evidence type="ECO:0000313" key="2">
    <source>
        <dbReference type="EMBL" id="MPM36031.1"/>
    </source>
</evidence>
<organism evidence="2">
    <name type="scientific">bioreactor metagenome</name>
    <dbReference type="NCBI Taxonomy" id="1076179"/>
    <lineage>
        <taxon>unclassified sequences</taxon>
        <taxon>metagenomes</taxon>
        <taxon>ecological metagenomes</taxon>
    </lineage>
</organism>
<dbReference type="EMBL" id="VSSQ01007475">
    <property type="protein sequence ID" value="MPM36031.1"/>
    <property type="molecule type" value="Genomic_DNA"/>
</dbReference>
<evidence type="ECO:0000256" key="1">
    <source>
        <dbReference type="SAM" id="Phobius"/>
    </source>
</evidence>
<feature type="transmembrane region" description="Helical" evidence="1">
    <location>
        <begin position="6"/>
        <end position="27"/>
    </location>
</feature>
<dbReference type="AlphaFoldDB" id="A0A644Z7P9"/>
<keyword evidence="1" id="KW-0812">Transmembrane</keyword>
<feature type="transmembrane region" description="Helical" evidence="1">
    <location>
        <begin position="195"/>
        <end position="214"/>
    </location>
</feature>